<evidence type="ECO:0000256" key="2">
    <source>
        <dbReference type="ARBA" id="ARBA00007758"/>
    </source>
</evidence>
<dbReference type="InterPro" id="IPR004799">
    <property type="entry name" value="Periplasmic_diS_OxRdtase_DsbE"/>
</dbReference>
<evidence type="ECO:0000256" key="1">
    <source>
        <dbReference type="ARBA" id="ARBA00004196"/>
    </source>
</evidence>
<keyword evidence="5" id="KW-0676">Redox-active center</keyword>
<dbReference type="CDD" id="cd03010">
    <property type="entry name" value="TlpA_like_DsbE"/>
    <property type="match status" value="1"/>
</dbReference>
<organism evidence="7 8">
    <name type="scientific">Amaricoccus macauensis</name>
    <dbReference type="NCBI Taxonomy" id="57001"/>
    <lineage>
        <taxon>Bacteria</taxon>
        <taxon>Pseudomonadati</taxon>
        <taxon>Pseudomonadota</taxon>
        <taxon>Alphaproteobacteria</taxon>
        <taxon>Rhodobacterales</taxon>
        <taxon>Paracoccaceae</taxon>
        <taxon>Amaricoccus</taxon>
    </lineage>
</organism>
<comment type="similarity">
    <text evidence="2">Belongs to the thioredoxin family. DsbE subfamily.</text>
</comment>
<evidence type="ECO:0000256" key="4">
    <source>
        <dbReference type="ARBA" id="ARBA00023157"/>
    </source>
</evidence>
<dbReference type="PANTHER" id="PTHR42852">
    <property type="entry name" value="THIOL:DISULFIDE INTERCHANGE PROTEIN DSBE"/>
    <property type="match status" value="1"/>
</dbReference>
<accession>A0A840SJ18</accession>
<dbReference type="InterPro" id="IPR013766">
    <property type="entry name" value="Thioredoxin_domain"/>
</dbReference>
<dbReference type="GO" id="GO:0015036">
    <property type="term" value="F:disulfide oxidoreductase activity"/>
    <property type="evidence" value="ECO:0007669"/>
    <property type="project" value="InterPro"/>
</dbReference>
<dbReference type="InterPro" id="IPR013740">
    <property type="entry name" value="Redoxin"/>
</dbReference>
<evidence type="ECO:0000256" key="5">
    <source>
        <dbReference type="ARBA" id="ARBA00023284"/>
    </source>
</evidence>
<keyword evidence="8" id="KW-1185">Reference proteome</keyword>
<dbReference type="InterPro" id="IPR050553">
    <property type="entry name" value="Thioredoxin_ResA/DsbE_sf"/>
</dbReference>
<gene>
    <name evidence="7" type="ORF">HNP73_000681</name>
</gene>
<keyword evidence="3" id="KW-0201">Cytochrome c-type biogenesis</keyword>
<dbReference type="RefSeq" id="WP_184147097.1">
    <property type="nucleotide sequence ID" value="NZ_JACHFM010000001.1"/>
</dbReference>
<feature type="domain" description="Thioredoxin" evidence="6">
    <location>
        <begin position="39"/>
        <end position="177"/>
    </location>
</feature>
<dbReference type="InterPro" id="IPR017937">
    <property type="entry name" value="Thioredoxin_CS"/>
</dbReference>
<comment type="subcellular location">
    <subcellularLocation>
        <location evidence="1">Cell envelope</location>
    </subcellularLocation>
</comment>
<dbReference type="NCBIfam" id="TIGR00385">
    <property type="entry name" value="dsbE"/>
    <property type="match status" value="1"/>
</dbReference>
<evidence type="ECO:0000313" key="8">
    <source>
        <dbReference type="Proteomes" id="UP000549457"/>
    </source>
</evidence>
<dbReference type="PROSITE" id="PS00194">
    <property type="entry name" value="THIOREDOXIN_1"/>
    <property type="match status" value="1"/>
</dbReference>
<dbReference type="PANTHER" id="PTHR42852:SF6">
    <property type="entry name" value="THIOL:DISULFIDE INTERCHANGE PROTEIN DSBE"/>
    <property type="match status" value="1"/>
</dbReference>
<keyword evidence="4" id="KW-1015">Disulfide bond</keyword>
<dbReference type="SUPFAM" id="SSF52833">
    <property type="entry name" value="Thioredoxin-like"/>
    <property type="match status" value="1"/>
</dbReference>
<protein>
    <submittedName>
        <fullName evidence="7">Cytochrome c biogenesis protein CcmG/thiol:disulfide interchange protein DsbE</fullName>
    </submittedName>
</protein>
<dbReference type="GO" id="GO:0030288">
    <property type="term" value="C:outer membrane-bounded periplasmic space"/>
    <property type="evidence" value="ECO:0007669"/>
    <property type="project" value="InterPro"/>
</dbReference>
<comment type="caution">
    <text evidence="7">The sequence shown here is derived from an EMBL/GenBank/DDBJ whole genome shotgun (WGS) entry which is preliminary data.</text>
</comment>
<reference evidence="7 8" key="1">
    <citation type="submission" date="2020-08" db="EMBL/GenBank/DDBJ databases">
        <title>Genomic Encyclopedia of Type Strains, Phase IV (KMG-IV): sequencing the most valuable type-strain genomes for metagenomic binning, comparative biology and taxonomic classification.</title>
        <authorList>
            <person name="Goeker M."/>
        </authorList>
    </citation>
    <scope>NUCLEOTIDE SEQUENCE [LARGE SCALE GENOMIC DNA]</scope>
    <source>
        <strain evidence="7 8">DSM 101730</strain>
    </source>
</reference>
<evidence type="ECO:0000259" key="6">
    <source>
        <dbReference type="PROSITE" id="PS51352"/>
    </source>
</evidence>
<dbReference type="InterPro" id="IPR036249">
    <property type="entry name" value="Thioredoxin-like_sf"/>
</dbReference>
<dbReference type="Proteomes" id="UP000549457">
    <property type="component" value="Unassembled WGS sequence"/>
</dbReference>
<dbReference type="PROSITE" id="PS51352">
    <property type="entry name" value="THIOREDOXIN_2"/>
    <property type="match status" value="1"/>
</dbReference>
<dbReference type="GO" id="GO:0017004">
    <property type="term" value="P:cytochrome complex assembly"/>
    <property type="evidence" value="ECO:0007669"/>
    <property type="project" value="UniProtKB-KW"/>
</dbReference>
<name>A0A840SJ18_9RHOB</name>
<dbReference type="EMBL" id="JACHFM010000001">
    <property type="protein sequence ID" value="MBB5220760.1"/>
    <property type="molecule type" value="Genomic_DNA"/>
</dbReference>
<sequence length="183" mass="19520">MANGRRNALLAIPPLLFLVFATVAFIGLRRENPEELPSALVGREAPSLERLTALRDDPAPTNADLTAPGVKLVNFWASWCAPCRVEHPLITALSESGIEVIGINYKDDPKAALGFLKELGDPYARIGADASGRTALDWGIYGVPETFVIGPNGEVVLRFPGPLDPNTIEDRIKPAIAAALGQG</sequence>
<evidence type="ECO:0000256" key="3">
    <source>
        <dbReference type="ARBA" id="ARBA00022748"/>
    </source>
</evidence>
<dbReference type="Pfam" id="PF08534">
    <property type="entry name" value="Redoxin"/>
    <property type="match status" value="1"/>
</dbReference>
<dbReference type="AlphaFoldDB" id="A0A840SJ18"/>
<proteinExistence type="inferred from homology"/>
<evidence type="ECO:0000313" key="7">
    <source>
        <dbReference type="EMBL" id="MBB5220760.1"/>
    </source>
</evidence>
<dbReference type="Gene3D" id="3.40.30.10">
    <property type="entry name" value="Glutaredoxin"/>
    <property type="match status" value="1"/>
</dbReference>